<dbReference type="CDD" id="cd11386">
    <property type="entry name" value="MCP_signal"/>
    <property type="match status" value="1"/>
</dbReference>
<evidence type="ECO:0000256" key="3">
    <source>
        <dbReference type="PROSITE-ProRule" id="PRU00284"/>
    </source>
</evidence>
<keyword evidence="3" id="KW-0807">Transducer</keyword>
<dbReference type="PANTHER" id="PTHR43531:SF11">
    <property type="entry name" value="METHYL-ACCEPTING CHEMOTAXIS PROTEIN 3"/>
    <property type="match status" value="1"/>
</dbReference>
<dbReference type="RefSeq" id="WP_075614926.1">
    <property type="nucleotide sequence ID" value="NZ_JACIED010000001.1"/>
</dbReference>
<evidence type="ECO:0000313" key="9">
    <source>
        <dbReference type="Proteomes" id="UP000185598"/>
    </source>
</evidence>
<accession>A0A1Q9A3E8</accession>
<keyword evidence="4" id="KW-1133">Transmembrane helix</keyword>
<evidence type="ECO:0000313" key="10">
    <source>
        <dbReference type="Proteomes" id="UP000544107"/>
    </source>
</evidence>
<dbReference type="STRING" id="887144.BJF91_18775"/>
<organism evidence="8 9">
    <name type="scientific">Allorhizobium taibaishanense</name>
    <dbReference type="NCBI Taxonomy" id="887144"/>
    <lineage>
        <taxon>Bacteria</taxon>
        <taxon>Pseudomonadati</taxon>
        <taxon>Pseudomonadota</taxon>
        <taxon>Alphaproteobacteria</taxon>
        <taxon>Hyphomicrobiales</taxon>
        <taxon>Rhizobiaceae</taxon>
        <taxon>Rhizobium/Agrobacterium group</taxon>
        <taxon>Allorhizobium</taxon>
    </lineage>
</organism>
<dbReference type="InterPro" id="IPR004089">
    <property type="entry name" value="MCPsignal_dom"/>
</dbReference>
<comment type="similarity">
    <text evidence="2">Belongs to the methyl-accepting chemotaxis (MCP) protein family.</text>
</comment>
<dbReference type="Gene3D" id="1.10.8.500">
    <property type="entry name" value="HAMP domain in histidine kinase"/>
    <property type="match status" value="1"/>
</dbReference>
<feature type="domain" description="HAMP" evidence="6">
    <location>
        <begin position="211"/>
        <end position="264"/>
    </location>
</feature>
<dbReference type="SMART" id="SM00283">
    <property type="entry name" value="MA"/>
    <property type="match status" value="1"/>
</dbReference>
<dbReference type="AlphaFoldDB" id="A0A1Q9A3E8"/>
<reference evidence="8 9" key="1">
    <citation type="submission" date="2016-09" db="EMBL/GenBank/DDBJ databases">
        <title>Rhizobium oryziradicis sp. nov., isolated from the root of rice.</title>
        <authorList>
            <person name="Zhao J."/>
            <person name="Zhang X."/>
        </authorList>
    </citation>
    <scope>NUCLEOTIDE SEQUENCE [LARGE SCALE GENOMIC DNA]</scope>
    <source>
        <strain evidence="8 9">14971</strain>
    </source>
</reference>
<dbReference type="PROSITE" id="PS50111">
    <property type="entry name" value="CHEMOTAXIS_TRANSDUC_2"/>
    <property type="match status" value="1"/>
</dbReference>
<dbReference type="Pfam" id="PF00015">
    <property type="entry name" value="MCPsignal"/>
    <property type="match status" value="1"/>
</dbReference>
<protein>
    <submittedName>
        <fullName evidence="7">Methyl-accepting chemotaxis protein</fullName>
    </submittedName>
</protein>
<dbReference type="PANTHER" id="PTHR43531">
    <property type="entry name" value="PROTEIN ICFG"/>
    <property type="match status" value="1"/>
</dbReference>
<dbReference type="GO" id="GO:0006935">
    <property type="term" value="P:chemotaxis"/>
    <property type="evidence" value="ECO:0007669"/>
    <property type="project" value="UniProtKB-KW"/>
</dbReference>
<dbReference type="InterPro" id="IPR051310">
    <property type="entry name" value="MCP_chemotaxis"/>
</dbReference>
<proteinExistence type="inferred from homology"/>
<feature type="domain" description="Methyl-accepting transducer" evidence="5">
    <location>
        <begin position="349"/>
        <end position="578"/>
    </location>
</feature>
<keyword evidence="9" id="KW-1185">Reference proteome</keyword>
<evidence type="ECO:0000256" key="1">
    <source>
        <dbReference type="ARBA" id="ARBA00022500"/>
    </source>
</evidence>
<comment type="caution">
    <text evidence="8">The sequence shown here is derived from an EMBL/GenBank/DDBJ whole genome shotgun (WGS) entry which is preliminary data.</text>
</comment>
<dbReference type="SUPFAM" id="SSF58104">
    <property type="entry name" value="Methyl-accepting chemotaxis protein (MCP) signaling domain"/>
    <property type="match status" value="1"/>
</dbReference>
<dbReference type="Proteomes" id="UP000544107">
    <property type="component" value="Unassembled WGS sequence"/>
</dbReference>
<dbReference type="GO" id="GO:0016020">
    <property type="term" value="C:membrane"/>
    <property type="evidence" value="ECO:0007669"/>
    <property type="project" value="InterPro"/>
</dbReference>
<dbReference type="Gene3D" id="1.10.287.950">
    <property type="entry name" value="Methyl-accepting chemotaxis protein"/>
    <property type="match status" value="1"/>
</dbReference>
<keyword evidence="4" id="KW-0472">Membrane</keyword>
<keyword evidence="1" id="KW-0145">Chemotaxis</keyword>
<dbReference type="GO" id="GO:0007165">
    <property type="term" value="P:signal transduction"/>
    <property type="evidence" value="ECO:0007669"/>
    <property type="project" value="UniProtKB-KW"/>
</dbReference>
<evidence type="ECO:0000313" key="7">
    <source>
        <dbReference type="EMBL" id="MBB4006139.1"/>
    </source>
</evidence>
<dbReference type="SUPFAM" id="SSF158472">
    <property type="entry name" value="HAMP domain-like"/>
    <property type="match status" value="1"/>
</dbReference>
<dbReference type="PROSITE" id="PS50885">
    <property type="entry name" value="HAMP"/>
    <property type="match status" value="1"/>
</dbReference>
<dbReference type="EMBL" id="MKIN01000022">
    <property type="protein sequence ID" value="OLP49135.1"/>
    <property type="molecule type" value="Genomic_DNA"/>
</dbReference>
<dbReference type="Proteomes" id="UP000185598">
    <property type="component" value="Unassembled WGS sequence"/>
</dbReference>
<keyword evidence="4" id="KW-0812">Transmembrane</keyword>
<feature type="transmembrane region" description="Helical" evidence="4">
    <location>
        <begin position="185"/>
        <end position="209"/>
    </location>
</feature>
<sequence>MGKLSLSRSLALFGASLFVGLVLSSGIMFYALTRLKVNGPVYERIVYAKDVIADILPPPLFVIEAYVAATDAGSEPARLQANAEELARLRRSFNERIAFWHGVELPSKLDHLLRDGVEPASAIFWQEVETVLLPALKAGRSADSEKSLTRLRDLYLAQKAAVEKLVAASNEDLHSIETAAASTSAILQGFAVAAAGVSALILCVGLYGFRRSAIGPMQDFQRFMTGLAEGNFDLTVPFLNRHDEVGKMAKAGAVLREAAIERRRMREAERSRDEIEMQQGAQRLAQQAAQAAALQQVVGDLGAALDRLAQFDLRMTLDHPFAADFEPLRLNLNKSLGLFQATMADIMTKVEQVKGSAADLYGQVTSIAERTESQAVALKQAAVAINQISGNVDVNSSRSAETKGQTMEVRGVVERSASVVQQAVAAMSRIEDASGKIASITGVIDEIAFQTNLLALNAGVEAARAGEAGKGFAVVAQEVRDLAQRSANAAKEIESLISTSNQEVTQGVDLVRRTGDSLGEIQNRMTGIAAGIEAIADSSAAQSASLKDMTEMVGQMDHMTQQNADLSKACSDVAHVMSDGAEGLKSLVDRFLLADVRIGQSAGGRNRAA</sequence>
<evidence type="ECO:0000313" key="8">
    <source>
        <dbReference type="EMBL" id="OLP49135.1"/>
    </source>
</evidence>
<evidence type="ECO:0000259" key="6">
    <source>
        <dbReference type="PROSITE" id="PS50885"/>
    </source>
</evidence>
<evidence type="ECO:0000259" key="5">
    <source>
        <dbReference type="PROSITE" id="PS50111"/>
    </source>
</evidence>
<name>A0A1Q9A3E8_9HYPH</name>
<dbReference type="InterPro" id="IPR003660">
    <property type="entry name" value="HAMP_dom"/>
</dbReference>
<gene>
    <name evidence="8" type="ORF">BJF91_18775</name>
    <name evidence="7" type="ORF">GGQ71_000375</name>
</gene>
<dbReference type="EMBL" id="JACIED010000001">
    <property type="protein sequence ID" value="MBB4006139.1"/>
    <property type="molecule type" value="Genomic_DNA"/>
</dbReference>
<reference evidence="7 10" key="2">
    <citation type="submission" date="2020-08" db="EMBL/GenBank/DDBJ databases">
        <title>Genomic Encyclopedia of Type Strains, Phase IV (KMG-IV): sequencing the most valuable type-strain genomes for metagenomic binning, comparative biology and taxonomic classification.</title>
        <authorList>
            <person name="Goeker M."/>
        </authorList>
    </citation>
    <scope>NUCLEOTIDE SEQUENCE [LARGE SCALE GENOMIC DNA]</scope>
    <source>
        <strain evidence="7 10">DSM 100021</strain>
    </source>
</reference>
<evidence type="ECO:0000256" key="4">
    <source>
        <dbReference type="SAM" id="Phobius"/>
    </source>
</evidence>
<evidence type="ECO:0000256" key="2">
    <source>
        <dbReference type="ARBA" id="ARBA00029447"/>
    </source>
</evidence>